<comment type="caution">
    <text evidence="2">The sequence shown here is derived from an EMBL/GenBank/DDBJ whole genome shotgun (WGS) entry which is preliminary data.</text>
</comment>
<proteinExistence type="predicted"/>
<dbReference type="Gene3D" id="2.80.10.50">
    <property type="match status" value="2"/>
</dbReference>
<dbReference type="SUPFAM" id="SSF50370">
    <property type="entry name" value="Ricin B-like lectins"/>
    <property type="match status" value="1"/>
</dbReference>
<organism evidence="2 3">
    <name type="scientific">Gigaspora margarita</name>
    <dbReference type="NCBI Taxonomy" id="4874"/>
    <lineage>
        <taxon>Eukaryota</taxon>
        <taxon>Fungi</taxon>
        <taxon>Fungi incertae sedis</taxon>
        <taxon>Mucoromycota</taxon>
        <taxon>Glomeromycotina</taxon>
        <taxon>Glomeromycetes</taxon>
        <taxon>Diversisporales</taxon>
        <taxon>Gigasporaceae</taxon>
        <taxon>Gigaspora</taxon>
    </lineage>
</organism>
<dbReference type="SMART" id="SM00791">
    <property type="entry name" value="Agglutinin"/>
    <property type="match status" value="1"/>
</dbReference>
<protein>
    <submittedName>
        <fullName evidence="2">28487_t:CDS:1</fullName>
    </submittedName>
</protein>
<name>A0ABM8VYS3_GIGMA</name>
<dbReference type="SUPFAM" id="SSF50382">
    <property type="entry name" value="Agglutinin"/>
    <property type="match status" value="1"/>
</dbReference>
<dbReference type="InterPro" id="IPR008998">
    <property type="entry name" value="Agglutinin"/>
</dbReference>
<feature type="domain" description="Agglutinin" evidence="1">
    <location>
        <begin position="6"/>
        <end position="141"/>
    </location>
</feature>
<keyword evidence="3" id="KW-1185">Reference proteome</keyword>
<dbReference type="Pfam" id="PF07468">
    <property type="entry name" value="Agglutinin"/>
    <property type="match status" value="1"/>
</dbReference>
<accession>A0ABM8VYS3</accession>
<dbReference type="PROSITE" id="PS50231">
    <property type="entry name" value="RICIN_B_LECTIN"/>
    <property type="match status" value="1"/>
</dbReference>
<reference evidence="2 3" key="1">
    <citation type="submission" date="2021-06" db="EMBL/GenBank/DDBJ databases">
        <authorList>
            <person name="Kallberg Y."/>
            <person name="Tangrot J."/>
            <person name="Rosling A."/>
        </authorList>
    </citation>
    <scope>NUCLEOTIDE SEQUENCE [LARGE SCALE GENOMIC DNA]</scope>
    <source>
        <strain evidence="2 3">120-4 pot B 10/14</strain>
    </source>
</reference>
<dbReference type="PANTHER" id="PTHR39244">
    <property type="entry name" value="NATTERIN-4"/>
    <property type="match status" value="1"/>
</dbReference>
<dbReference type="Gene3D" id="2.170.15.10">
    <property type="entry name" value="Proaerolysin, chain A, domain 3"/>
    <property type="match status" value="1"/>
</dbReference>
<dbReference type="EMBL" id="CAJVQB010000302">
    <property type="protein sequence ID" value="CAG8480908.1"/>
    <property type="molecule type" value="Genomic_DNA"/>
</dbReference>
<dbReference type="InterPro" id="IPR035992">
    <property type="entry name" value="Ricin_B-like_lectins"/>
</dbReference>
<evidence type="ECO:0000259" key="1">
    <source>
        <dbReference type="SMART" id="SM00791"/>
    </source>
</evidence>
<sequence>MAFTNIVFPSPVIFKGDNDAYLKVLSISCSNEEFLQFSGTKYENESKFEVIKRSDGYVGIKSLHNGRYWSGNPGEWIEVASNLIDEDCLFKPILLKDKRVAFLFKKTTKYVKRLSASGDYINFLNADLSYIDESTLLTIEEPVARRTVKNIIYDTNNAVITDLQPLVIAQKIVGNDSSCDKKDVTVNYNHTYTRTKSWNNSFIITVGVETSFECGIPFIAGGKVFVSAESTYTGEWGSSEETTDSINDTITINDVKPNHKVKMLVHGERSKLTVPFKYKQVDYLSDGTTITKILSDGVFYGIIEYASGFETCDIPPSFINGNIVHEKVGVNLDASLETRKVTLSSVLNNMKDNTYQKWKSQKMGDDTYRIIHTFSNLALDANPNREVFLSPPEANKEDNLYQRWRLVSVTDAYRIIHDMTGLALDAEAADCDVYLSTPENNHLKNPCQRWWLR</sequence>
<gene>
    <name evidence="2" type="ORF">GMARGA_LOCUS1234</name>
</gene>
<dbReference type="Proteomes" id="UP000789901">
    <property type="component" value="Unassembled WGS sequence"/>
</dbReference>
<dbReference type="CDD" id="cd00161">
    <property type="entry name" value="beta-trefoil_Ricin-like"/>
    <property type="match status" value="1"/>
</dbReference>
<evidence type="ECO:0000313" key="3">
    <source>
        <dbReference type="Proteomes" id="UP000789901"/>
    </source>
</evidence>
<evidence type="ECO:0000313" key="2">
    <source>
        <dbReference type="EMBL" id="CAG8480908.1"/>
    </source>
</evidence>
<dbReference type="InterPro" id="IPR053237">
    <property type="entry name" value="Natterin_C"/>
</dbReference>
<dbReference type="SUPFAM" id="SSF56973">
    <property type="entry name" value="Aerolisin/ETX pore-forming domain"/>
    <property type="match status" value="1"/>
</dbReference>
<dbReference type="InterPro" id="IPR036242">
    <property type="entry name" value="Agglutinin_dom_sf"/>
</dbReference>
<dbReference type="CDD" id="cd00257">
    <property type="entry name" value="beta-trefoil_FSCN-like"/>
    <property type="match status" value="1"/>
</dbReference>
<dbReference type="PANTHER" id="PTHR39244:SF5">
    <property type="entry name" value="NATTERIN-3-LIKE"/>
    <property type="match status" value="1"/>
</dbReference>